<organism evidence="3 4">
    <name type="scientific">Pseudonocardia acidicola</name>
    <dbReference type="NCBI Taxonomy" id="2724939"/>
    <lineage>
        <taxon>Bacteria</taxon>
        <taxon>Bacillati</taxon>
        <taxon>Actinomycetota</taxon>
        <taxon>Actinomycetes</taxon>
        <taxon>Pseudonocardiales</taxon>
        <taxon>Pseudonocardiaceae</taxon>
        <taxon>Pseudonocardia</taxon>
    </lineage>
</organism>
<protein>
    <submittedName>
        <fullName evidence="3">Carboxymuconolactone decarboxylase family protein</fullName>
    </submittedName>
</protein>
<evidence type="ECO:0000313" key="3">
    <source>
        <dbReference type="EMBL" id="NMH98455.1"/>
    </source>
</evidence>
<sequence>MSGLRAADPAAAPLQALLPPVSRSPRVAPASQRRLRPLPRIVAGVTGHLAGTGPLTIFATLGRHPRLFRAWLYYSAVLMPFGTLSRRDTELVILRVAWQCRAAYEWWHHVPIALRVGLTPAEVGAVAEAPPGGALSARQRVLTAVSDELLAQRALSDTAWAPARAVLTDREVIELCLLVGHYQGLATAIGGLGIQLEDVGDKDDVGDEDVELDARRGRPPRGRRQRDDVLREPPAVRRPPGAAG</sequence>
<feature type="region of interest" description="Disordered" evidence="1">
    <location>
        <begin position="203"/>
        <end position="244"/>
    </location>
</feature>
<gene>
    <name evidence="3" type="ORF">HF526_14235</name>
</gene>
<proteinExistence type="predicted"/>
<evidence type="ECO:0000313" key="4">
    <source>
        <dbReference type="Proteomes" id="UP000820669"/>
    </source>
</evidence>
<dbReference type="InterPro" id="IPR003779">
    <property type="entry name" value="CMD-like"/>
</dbReference>
<name>A0ABX1SA64_9PSEU</name>
<accession>A0ABX1SA64</accession>
<dbReference type="SUPFAM" id="SSF69118">
    <property type="entry name" value="AhpD-like"/>
    <property type="match status" value="1"/>
</dbReference>
<evidence type="ECO:0000259" key="2">
    <source>
        <dbReference type="Pfam" id="PF02627"/>
    </source>
</evidence>
<evidence type="ECO:0000256" key="1">
    <source>
        <dbReference type="SAM" id="MobiDB-lite"/>
    </source>
</evidence>
<feature type="compositionally biased region" description="Basic and acidic residues" evidence="1">
    <location>
        <begin position="225"/>
        <end position="235"/>
    </location>
</feature>
<dbReference type="RefSeq" id="WP_169381904.1">
    <property type="nucleotide sequence ID" value="NZ_JAAXLA010000023.1"/>
</dbReference>
<keyword evidence="4" id="KW-1185">Reference proteome</keyword>
<reference evidence="3 4" key="1">
    <citation type="submission" date="2020-04" db="EMBL/GenBank/DDBJ databases">
        <authorList>
            <person name="Klaysubun C."/>
            <person name="Duangmal K."/>
            <person name="Lipun K."/>
        </authorList>
    </citation>
    <scope>NUCLEOTIDE SEQUENCE [LARGE SCALE GENOMIC DNA]</scope>
    <source>
        <strain evidence="3 4">K10HN5</strain>
    </source>
</reference>
<dbReference type="Gene3D" id="1.20.1290.10">
    <property type="entry name" value="AhpD-like"/>
    <property type="match status" value="1"/>
</dbReference>
<dbReference type="Pfam" id="PF02627">
    <property type="entry name" value="CMD"/>
    <property type="match status" value="1"/>
</dbReference>
<dbReference type="PANTHER" id="PTHR34846:SF5">
    <property type="entry name" value="CARBOXYMUCONOLACTONE DECARBOXYLASE-LIKE DOMAIN-CONTAINING PROTEIN"/>
    <property type="match status" value="1"/>
</dbReference>
<dbReference type="EMBL" id="JAAXLA010000023">
    <property type="protein sequence ID" value="NMH98455.1"/>
    <property type="molecule type" value="Genomic_DNA"/>
</dbReference>
<dbReference type="Proteomes" id="UP000820669">
    <property type="component" value="Unassembled WGS sequence"/>
</dbReference>
<feature type="domain" description="Carboxymuconolactone decarboxylase-like" evidence="2">
    <location>
        <begin position="65"/>
        <end position="127"/>
    </location>
</feature>
<comment type="caution">
    <text evidence="3">The sequence shown here is derived from an EMBL/GenBank/DDBJ whole genome shotgun (WGS) entry which is preliminary data.</text>
</comment>
<dbReference type="PANTHER" id="PTHR34846">
    <property type="entry name" value="4-CARBOXYMUCONOLACTONE DECARBOXYLASE FAMILY PROTEIN (AFU_ORTHOLOGUE AFUA_6G11590)"/>
    <property type="match status" value="1"/>
</dbReference>
<dbReference type="InterPro" id="IPR029032">
    <property type="entry name" value="AhpD-like"/>
</dbReference>